<dbReference type="GO" id="GO:0003824">
    <property type="term" value="F:catalytic activity"/>
    <property type="evidence" value="ECO:0007669"/>
    <property type="project" value="InterPro"/>
</dbReference>
<comment type="caution">
    <text evidence="4">The sequence shown here is derived from an EMBL/GenBank/DDBJ whole genome shotgun (WGS) entry which is preliminary data.</text>
</comment>
<accession>A0A1F5SG21</accession>
<evidence type="ECO:0000256" key="1">
    <source>
        <dbReference type="ARBA" id="ARBA00006821"/>
    </source>
</evidence>
<name>A0A1F5SG21_9BACT</name>
<dbReference type="Pfam" id="PF03065">
    <property type="entry name" value="Glyco_hydro_57"/>
    <property type="match status" value="1"/>
</dbReference>
<keyword evidence="2" id="KW-0119">Carbohydrate metabolism</keyword>
<evidence type="ECO:0000259" key="3">
    <source>
        <dbReference type="Pfam" id="PF03065"/>
    </source>
</evidence>
<dbReference type="SUPFAM" id="SSF88713">
    <property type="entry name" value="Glycoside hydrolase/deacetylase"/>
    <property type="match status" value="1"/>
</dbReference>
<dbReference type="EMBL" id="MFGB01000020">
    <property type="protein sequence ID" value="OGF25614.1"/>
    <property type="molecule type" value="Genomic_DNA"/>
</dbReference>
<dbReference type="PANTHER" id="PTHR36306">
    <property type="entry name" value="ALPHA-AMYLASE-RELATED-RELATED"/>
    <property type="match status" value="1"/>
</dbReference>
<dbReference type="AlphaFoldDB" id="A0A1F5SG21"/>
<organism evidence="4 5">
    <name type="scientific">Candidatus Falkowbacteria bacterium RIFOXYA2_FULL_47_19</name>
    <dbReference type="NCBI Taxonomy" id="1797994"/>
    <lineage>
        <taxon>Bacteria</taxon>
        <taxon>Candidatus Falkowiibacteriota</taxon>
    </lineage>
</organism>
<dbReference type="PANTHER" id="PTHR36306:SF1">
    <property type="entry name" value="ALPHA-AMYLASE-RELATED"/>
    <property type="match status" value="1"/>
</dbReference>
<dbReference type="GO" id="GO:0005975">
    <property type="term" value="P:carbohydrate metabolic process"/>
    <property type="evidence" value="ECO:0007669"/>
    <property type="project" value="InterPro"/>
</dbReference>
<evidence type="ECO:0000313" key="4">
    <source>
        <dbReference type="EMBL" id="OGF25614.1"/>
    </source>
</evidence>
<proteinExistence type="inferred from homology"/>
<dbReference type="InterPro" id="IPR052046">
    <property type="entry name" value="GH57_Enzymes"/>
</dbReference>
<sequence length="401" mass="46530">MAHKNIKLTWLNFLHLYQPVNTDEHIIKEATEMSYKRIIRALEENPAIKFTVNISGSLFIRWKDLGYGDLIVRIGKLIKRGQLELTGTACYHPIMPLIPLLEAERQVKENENLLKENFGPDFKPRGFFLPEMAYSPAVAKLVKRLGYKWLVLDELAVNGALGKVDTSRVYLDKATGLKVVVRNRKLSNSYVPETITGILAGDRKTFGDQETDIITTATDGELYGLRYIDQTGVFEKLLRHKDIITETFSGFIASHPKTETISPPLHSWETSEKELAKGEPFNLWQEKTNTVHKKLWGLAAMAYETVESFRHDKNYHWARWHLSRGLASCTFWWASAKDFRLLSPLSWSPDEIERGTNELIRSIRTLEDENSRETKIKAEKLYIAIKKMIWERHWIYYWKKT</sequence>
<dbReference type="InterPro" id="IPR011330">
    <property type="entry name" value="Glyco_hydro/deAcase_b/a-brl"/>
</dbReference>
<dbReference type="Proteomes" id="UP000178367">
    <property type="component" value="Unassembled WGS sequence"/>
</dbReference>
<protein>
    <recommendedName>
        <fullName evidence="3">Glycoside hydrolase family 57 N-terminal domain-containing protein</fullName>
    </recommendedName>
</protein>
<dbReference type="STRING" id="1797994.A2227_00170"/>
<evidence type="ECO:0000256" key="2">
    <source>
        <dbReference type="ARBA" id="ARBA00023277"/>
    </source>
</evidence>
<gene>
    <name evidence="4" type="ORF">A2227_00170</name>
</gene>
<dbReference type="Gene3D" id="3.20.110.20">
    <property type="match status" value="1"/>
</dbReference>
<comment type="similarity">
    <text evidence="1">Belongs to the glycosyl hydrolase 57 family.</text>
</comment>
<dbReference type="InterPro" id="IPR004300">
    <property type="entry name" value="Glyco_hydro_57_N"/>
</dbReference>
<reference evidence="4 5" key="1">
    <citation type="journal article" date="2016" name="Nat. Commun.">
        <title>Thousands of microbial genomes shed light on interconnected biogeochemical processes in an aquifer system.</title>
        <authorList>
            <person name="Anantharaman K."/>
            <person name="Brown C.T."/>
            <person name="Hug L.A."/>
            <person name="Sharon I."/>
            <person name="Castelle C.J."/>
            <person name="Probst A.J."/>
            <person name="Thomas B.C."/>
            <person name="Singh A."/>
            <person name="Wilkins M.J."/>
            <person name="Karaoz U."/>
            <person name="Brodie E.L."/>
            <person name="Williams K.H."/>
            <person name="Hubbard S.S."/>
            <person name="Banfield J.F."/>
        </authorList>
    </citation>
    <scope>NUCLEOTIDE SEQUENCE [LARGE SCALE GENOMIC DNA]</scope>
</reference>
<evidence type="ECO:0000313" key="5">
    <source>
        <dbReference type="Proteomes" id="UP000178367"/>
    </source>
</evidence>
<feature type="domain" description="Glycoside hydrolase family 57 N-terminal" evidence="3">
    <location>
        <begin position="16"/>
        <end position="237"/>
    </location>
</feature>